<dbReference type="Gene3D" id="3.90.1150.10">
    <property type="entry name" value="Aspartate Aminotransferase, domain 1"/>
    <property type="match status" value="1"/>
</dbReference>
<sequence length="60" mass="6516">MPEHGCIDFRRLVGVADSAAFADRLIERSGVIVAQCAFFGAPDRIGIGFGRHARASSRKR</sequence>
<dbReference type="EMBL" id="RCZC01000011">
    <property type="protein sequence ID" value="TPG47161.1"/>
    <property type="molecule type" value="Genomic_DNA"/>
</dbReference>
<keyword evidence="2" id="KW-1185">Reference proteome</keyword>
<dbReference type="OrthoDB" id="9803354at2"/>
<evidence type="ECO:0000313" key="1">
    <source>
        <dbReference type="EMBL" id="TPG47161.1"/>
    </source>
</evidence>
<dbReference type="AlphaFoldDB" id="A0A502FCX0"/>
<comment type="caution">
    <text evidence="1">The sequence shown here is derived from an EMBL/GenBank/DDBJ whole genome shotgun (WGS) entry which is preliminary data.</text>
</comment>
<dbReference type="InterPro" id="IPR015422">
    <property type="entry name" value="PyrdxlP-dep_Trfase_small"/>
</dbReference>
<dbReference type="RefSeq" id="WP_140852493.1">
    <property type="nucleotide sequence ID" value="NZ_RCZC01000011.1"/>
</dbReference>
<name>A0A502FCX0_9SPHN</name>
<dbReference type="Proteomes" id="UP000319931">
    <property type="component" value="Unassembled WGS sequence"/>
</dbReference>
<gene>
    <name evidence="1" type="ORF">EAH76_22395</name>
</gene>
<reference evidence="1 2" key="1">
    <citation type="journal article" date="2019" name="Environ. Microbiol.">
        <title>Species interactions and distinct microbial communities in high Arctic permafrost affected cryosols are associated with the CH4 and CO2 gas fluxes.</title>
        <authorList>
            <person name="Altshuler I."/>
            <person name="Hamel J."/>
            <person name="Turney S."/>
            <person name="Magnuson E."/>
            <person name="Levesque R."/>
            <person name="Greer C."/>
            <person name="Whyte L.G."/>
        </authorList>
    </citation>
    <scope>NUCLEOTIDE SEQUENCE [LARGE SCALE GENOMIC DNA]</scope>
    <source>
        <strain evidence="1 2">E6.1</strain>
    </source>
</reference>
<accession>A0A502FCX0</accession>
<protein>
    <submittedName>
        <fullName evidence="1">Uncharacterized protein</fullName>
    </submittedName>
</protein>
<evidence type="ECO:0000313" key="2">
    <source>
        <dbReference type="Proteomes" id="UP000319931"/>
    </source>
</evidence>
<proteinExistence type="predicted"/>
<organism evidence="1 2">
    <name type="scientific">Sphingomonas glacialis</name>
    <dbReference type="NCBI Taxonomy" id="658225"/>
    <lineage>
        <taxon>Bacteria</taxon>
        <taxon>Pseudomonadati</taxon>
        <taxon>Pseudomonadota</taxon>
        <taxon>Alphaproteobacteria</taxon>
        <taxon>Sphingomonadales</taxon>
        <taxon>Sphingomonadaceae</taxon>
        <taxon>Sphingomonas</taxon>
    </lineage>
</organism>